<name>A0A5N6YS89_9EURO</name>
<accession>A0A5N6YS89</accession>
<evidence type="ECO:0000313" key="3">
    <source>
        <dbReference type="Proteomes" id="UP000327118"/>
    </source>
</evidence>
<dbReference type="Proteomes" id="UP000327118">
    <property type="component" value="Unassembled WGS sequence"/>
</dbReference>
<reference evidence="3" key="1">
    <citation type="submission" date="2019-04" db="EMBL/GenBank/DDBJ databases">
        <title>Friends and foes A comparative genomics studyof 23 Aspergillus species from section Flavi.</title>
        <authorList>
            <consortium name="DOE Joint Genome Institute"/>
            <person name="Kjaerbolling I."/>
            <person name="Vesth T."/>
            <person name="Frisvad J.C."/>
            <person name="Nybo J.L."/>
            <person name="Theobald S."/>
            <person name="Kildgaard S."/>
            <person name="Isbrandt T."/>
            <person name="Kuo A."/>
            <person name="Sato A."/>
            <person name="Lyhne E.K."/>
            <person name="Kogle M.E."/>
            <person name="Wiebenga A."/>
            <person name="Kun R.S."/>
            <person name="Lubbers R.J."/>
            <person name="Makela M.R."/>
            <person name="Barry K."/>
            <person name="Chovatia M."/>
            <person name="Clum A."/>
            <person name="Daum C."/>
            <person name="Haridas S."/>
            <person name="He G."/>
            <person name="LaButti K."/>
            <person name="Lipzen A."/>
            <person name="Mondo S."/>
            <person name="Riley R."/>
            <person name="Salamov A."/>
            <person name="Simmons B.A."/>
            <person name="Magnuson J.K."/>
            <person name="Henrissat B."/>
            <person name="Mortensen U.H."/>
            <person name="Larsen T.O."/>
            <person name="Devries R.P."/>
            <person name="Grigoriev I.V."/>
            <person name="Machida M."/>
            <person name="Baker S.E."/>
            <person name="Andersen M.R."/>
        </authorList>
    </citation>
    <scope>NUCLEOTIDE SEQUENCE [LARGE SCALE GENOMIC DNA]</scope>
    <source>
        <strain evidence="3">CBS 553.77</strain>
    </source>
</reference>
<evidence type="ECO:0000256" key="1">
    <source>
        <dbReference type="SAM" id="MobiDB-lite"/>
    </source>
</evidence>
<dbReference type="OrthoDB" id="10618642at2759"/>
<feature type="region of interest" description="Disordered" evidence="1">
    <location>
        <begin position="23"/>
        <end position="58"/>
    </location>
</feature>
<organism evidence="2 3">
    <name type="scientific">Aspergillus coremiiformis</name>
    <dbReference type="NCBI Taxonomy" id="138285"/>
    <lineage>
        <taxon>Eukaryota</taxon>
        <taxon>Fungi</taxon>
        <taxon>Dikarya</taxon>
        <taxon>Ascomycota</taxon>
        <taxon>Pezizomycotina</taxon>
        <taxon>Eurotiomycetes</taxon>
        <taxon>Eurotiomycetidae</taxon>
        <taxon>Eurotiales</taxon>
        <taxon>Aspergillaceae</taxon>
        <taxon>Aspergillus</taxon>
        <taxon>Aspergillus subgen. Circumdati</taxon>
    </lineage>
</organism>
<protein>
    <submittedName>
        <fullName evidence="2">Uncharacterized protein</fullName>
    </submittedName>
</protein>
<proteinExistence type="predicted"/>
<dbReference type="EMBL" id="ML739588">
    <property type="protein sequence ID" value="KAE8348281.1"/>
    <property type="molecule type" value="Genomic_DNA"/>
</dbReference>
<gene>
    <name evidence="2" type="ORF">BDV28DRAFT_99596</name>
</gene>
<sequence length="196" mass="21693">MTRRLISSPNAVFLDYAAGQKDPIKRKKKEKTKINTNEKEKKRKKKEKPHNSNRSVAPPPLIISILRTPYSISSTQFSILSTPCGAFLSGPSFYSSLLATASSAMDADDSFRLFPAPVMLAGDSPLSMSAHNVMGPVRRGPIRDYAVGQFVNDVPAPMPELQLETLLSNWVMDEVRYVASVGSRNELFADWWAFAA</sequence>
<keyword evidence="3" id="KW-1185">Reference proteome</keyword>
<evidence type="ECO:0000313" key="2">
    <source>
        <dbReference type="EMBL" id="KAE8348281.1"/>
    </source>
</evidence>
<dbReference type="AlphaFoldDB" id="A0A5N6YS89"/>